<feature type="domain" description="Amidase" evidence="1">
    <location>
        <begin position="25"/>
        <end position="85"/>
    </location>
</feature>
<reference evidence="2" key="1">
    <citation type="journal article" date="2007" name="J. Bacteriol.">
        <title>Comparative genome analysis of four magnetotactic bacteria reveals a complex set of group-specific genes implicated in magnetosome biomineralization and function.</title>
        <authorList>
            <person name="Richter M."/>
            <person name="Kube M."/>
            <person name="Bazylinski D.A."/>
            <person name="Lombardot T."/>
            <person name="Gloeckner F.O."/>
            <person name="Reinhardt R."/>
            <person name="Schueler D."/>
        </authorList>
    </citation>
    <scope>NUCLEOTIDE SEQUENCE</scope>
    <source>
        <strain evidence="2">MSR-1</strain>
    </source>
</reference>
<gene>
    <name evidence="2" type="ORF">MGR_1792</name>
</gene>
<dbReference type="PANTHER" id="PTHR11895">
    <property type="entry name" value="TRANSAMIDASE"/>
    <property type="match status" value="1"/>
</dbReference>
<sequence length="137" mass="14847">MTELTKLTIAQARDQMAKGAFTASELTEAHIRAMEAKRDLNAYITETADLAREQAKASDLRRQAGKAGALEGIPLGIKDLFCTKGGPDHRRQPHPARLQARLMKAPGRASCSMPAPSPWASSTWTNSPWGCATMTRA</sequence>
<evidence type="ECO:0000259" key="1">
    <source>
        <dbReference type="Pfam" id="PF01425"/>
    </source>
</evidence>
<dbReference type="AlphaFoldDB" id="A4TW07"/>
<dbReference type="InterPro" id="IPR023631">
    <property type="entry name" value="Amidase_dom"/>
</dbReference>
<dbReference type="InterPro" id="IPR000120">
    <property type="entry name" value="Amidase"/>
</dbReference>
<dbReference type="EMBL" id="CU459003">
    <property type="protein sequence ID" value="CAM74814.1"/>
    <property type="molecule type" value="Genomic_DNA"/>
</dbReference>
<dbReference type="InterPro" id="IPR036928">
    <property type="entry name" value="AS_sf"/>
</dbReference>
<dbReference type="GO" id="GO:0016740">
    <property type="term" value="F:transferase activity"/>
    <property type="evidence" value="ECO:0007669"/>
    <property type="project" value="UniProtKB-KW"/>
</dbReference>
<dbReference type="Pfam" id="PF01425">
    <property type="entry name" value="Amidase"/>
    <property type="match status" value="1"/>
</dbReference>
<dbReference type="SUPFAM" id="SSF75304">
    <property type="entry name" value="Amidase signature (AS) enzymes"/>
    <property type="match status" value="1"/>
</dbReference>
<name>A4TW07_9PROT</name>
<dbReference type="Gene3D" id="3.90.1300.10">
    <property type="entry name" value="Amidase signature (AS) domain"/>
    <property type="match status" value="1"/>
</dbReference>
<evidence type="ECO:0000313" key="2">
    <source>
        <dbReference type="EMBL" id="CAM74814.1"/>
    </source>
</evidence>
<protein>
    <submittedName>
        <fullName evidence="2">Glutamyl-tRNA(Gln) amidotransferase, A subunit</fullName>
    </submittedName>
</protein>
<dbReference type="PANTHER" id="PTHR11895:SF151">
    <property type="entry name" value="GLUTAMYL-TRNA(GLN) AMIDOTRANSFERASE SUBUNIT A"/>
    <property type="match status" value="1"/>
</dbReference>
<keyword evidence="2" id="KW-0808">Transferase</keyword>
<proteinExistence type="predicted"/>
<organism evidence="2">
    <name type="scientific">Magnetospirillum gryphiswaldense</name>
    <dbReference type="NCBI Taxonomy" id="55518"/>
    <lineage>
        <taxon>Bacteria</taxon>
        <taxon>Pseudomonadati</taxon>
        <taxon>Pseudomonadota</taxon>
        <taxon>Alphaproteobacteria</taxon>
        <taxon>Rhodospirillales</taxon>
        <taxon>Rhodospirillaceae</taxon>
        <taxon>Magnetospirillum</taxon>
    </lineage>
</organism>
<accession>A4TW07</accession>